<evidence type="ECO:0000313" key="3">
    <source>
        <dbReference type="Proteomes" id="UP000646844"/>
    </source>
</evidence>
<organism evidence="2 3">
    <name type="scientific">Sulfurisphaera tokodaii</name>
    <dbReference type="NCBI Taxonomy" id="111955"/>
    <lineage>
        <taxon>Archaea</taxon>
        <taxon>Thermoproteota</taxon>
        <taxon>Thermoprotei</taxon>
        <taxon>Sulfolobales</taxon>
        <taxon>Sulfolobaceae</taxon>
        <taxon>Sulfurisphaera</taxon>
    </lineage>
</organism>
<protein>
    <submittedName>
        <fullName evidence="2">Uncharacterized protein</fullName>
    </submittedName>
</protein>
<keyword evidence="1" id="KW-1133">Transmembrane helix</keyword>
<gene>
    <name evidence="2" type="ORF">HA332_05595</name>
</gene>
<comment type="caution">
    <text evidence="2">The sequence shown here is derived from an EMBL/GenBank/DDBJ whole genome shotgun (WGS) entry which is preliminary data.</text>
</comment>
<dbReference type="GeneID" id="60598323"/>
<proteinExistence type="predicted"/>
<evidence type="ECO:0000256" key="1">
    <source>
        <dbReference type="SAM" id="Phobius"/>
    </source>
</evidence>
<name>A0A832WPA0_9CREN</name>
<dbReference type="AlphaFoldDB" id="A0A832WPA0"/>
<keyword evidence="1" id="KW-0472">Membrane</keyword>
<dbReference type="EMBL" id="DUJO01000024">
    <property type="protein sequence ID" value="HII73850.1"/>
    <property type="molecule type" value="Genomic_DNA"/>
</dbReference>
<accession>A0A832WPA0</accession>
<dbReference type="Proteomes" id="UP000646844">
    <property type="component" value="Unassembled WGS sequence"/>
</dbReference>
<reference evidence="2" key="1">
    <citation type="journal article" date="2020" name="bioRxiv">
        <title>A rank-normalized archaeal taxonomy based on genome phylogeny resolves widespread incomplete and uneven classifications.</title>
        <authorList>
            <person name="Rinke C."/>
            <person name="Chuvochina M."/>
            <person name="Mussig A.J."/>
            <person name="Chaumeil P.-A."/>
            <person name="Waite D.W."/>
            <person name="Whitman W.B."/>
            <person name="Parks D.H."/>
            <person name="Hugenholtz P."/>
        </authorList>
    </citation>
    <scope>NUCLEOTIDE SEQUENCE</scope>
    <source>
        <strain evidence="2">UBA8838</strain>
    </source>
</reference>
<keyword evidence="1" id="KW-0812">Transmembrane</keyword>
<feature type="transmembrane region" description="Helical" evidence="1">
    <location>
        <begin position="42"/>
        <end position="69"/>
    </location>
</feature>
<dbReference type="RefSeq" id="WP_198429681.1">
    <property type="nucleotide sequence ID" value="NZ_BAABQO010000008.1"/>
</dbReference>
<sequence>MKFILVASALMTLLSLLISPNFVYLPLIPLILYLHRIKIKPYLTAILLLLSLPLDNMIIYGTVLELVLISG</sequence>
<evidence type="ECO:0000313" key="2">
    <source>
        <dbReference type="EMBL" id="HII73850.1"/>
    </source>
</evidence>